<gene>
    <name evidence="1" type="ORF">CO192_18185</name>
    <name evidence="2" type="ORF">EAO82_06065</name>
</gene>
<protein>
    <submittedName>
        <fullName evidence="1">Uncharacterized protein</fullName>
    </submittedName>
</protein>
<keyword evidence="4" id="KW-1185">Reference proteome</keyword>
<reference evidence="2 4" key="2">
    <citation type="submission" date="2018-10" db="EMBL/GenBank/DDBJ databases">
        <title>Complete genome sequence of Pseudomonas pelagia strain Kongs-67.</title>
        <authorList>
            <person name="Sinha R.K."/>
            <person name="Krishnan K."/>
        </authorList>
    </citation>
    <scope>NUCLEOTIDE SEQUENCE [LARGE SCALE GENOMIC DNA]</scope>
    <source>
        <strain evidence="2 4">Kongs-67</strain>
    </source>
</reference>
<dbReference type="EMBL" id="CP033116">
    <property type="protein sequence ID" value="QFY55963.1"/>
    <property type="molecule type" value="Genomic_DNA"/>
</dbReference>
<evidence type="ECO:0000313" key="4">
    <source>
        <dbReference type="Proteomes" id="UP000344571"/>
    </source>
</evidence>
<proteinExistence type="predicted"/>
<dbReference type="EMBL" id="NWMT01000235">
    <property type="protein sequence ID" value="PCC97941.1"/>
    <property type="molecule type" value="Genomic_DNA"/>
</dbReference>
<organism evidence="1 3">
    <name type="scientific">Halopseudomonas pelagia</name>
    <dbReference type="NCBI Taxonomy" id="553151"/>
    <lineage>
        <taxon>Bacteria</taxon>
        <taxon>Pseudomonadati</taxon>
        <taxon>Pseudomonadota</taxon>
        <taxon>Gammaproteobacteria</taxon>
        <taxon>Pseudomonadales</taxon>
        <taxon>Pseudomonadaceae</taxon>
        <taxon>Halopseudomonas</taxon>
    </lineage>
</organism>
<accession>A0AA91U024</accession>
<dbReference type="Proteomes" id="UP000344571">
    <property type="component" value="Chromosome"/>
</dbReference>
<evidence type="ECO:0000313" key="2">
    <source>
        <dbReference type="EMBL" id="QFY55963.1"/>
    </source>
</evidence>
<evidence type="ECO:0000313" key="3">
    <source>
        <dbReference type="Proteomes" id="UP000243750"/>
    </source>
</evidence>
<reference evidence="1 3" key="1">
    <citation type="submission" date="2017-09" db="EMBL/GenBank/DDBJ databases">
        <title>Bacterial and phytoplankton interrelationship in Kongsfjorden, an Arctic fjord.</title>
        <authorList>
            <person name="Sinha R."/>
            <person name="Krishnan K."/>
        </authorList>
    </citation>
    <scope>NUCLEOTIDE SEQUENCE [LARGE SCALE GENOMIC DNA]</scope>
    <source>
        <strain evidence="1 3">58</strain>
    </source>
</reference>
<dbReference type="AlphaFoldDB" id="A0AA91U024"/>
<name>A0AA91U024_9GAMM</name>
<evidence type="ECO:0000313" key="1">
    <source>
        <dbReference type="EMBL" id="PCC97941.1"/>
    </source>
</evidence>
<dbReference type="Proteomes" id="UP000243750">
    <property type="component" value="Unassembled WGS sequence"/>
</dbReference>
<sequence>MMRTPQSQLALQRVLDYLRLAGVELTPEVEQRALLLVSAALEHAPEDLLAECMRRLPEVFLLPGYKSLLQAPEIHRGSLGYGAY</sequence>